<dbReference type="InterPro" id="IPR051094">
    <property type="entry name" value="Diverse_Catalytic_Enzymes"/>
</dbReference>
<organism evidence="8 9">
    <name type="scientific">Candidatus Carbonibacillus altaicus</name>
    <dbReference type="NCBI Taxonomy" id="2163959"/>
    <lineage>
        <taxon>Bacteria</taxon>
        <taxon>Bacillati</taxon>
        <taxon>Bacillota</taxon>
        <taxon>Bacilli</taxon>
        <taxon>Bacillales</taxon>
        <taxon>Candidatus Carbonibacillus</taxon>
    </lineage>
</organism>
<dbReference type="AlphaFoldDB" id="A0A2R6XXV0"/>
<evidence type="ECO:0000256" key="5">
    <source>
        <dbReference type="ARBA" id="ARBA00023004"/>
    </source>
</evidence>
<dbReference type="EC" id="3.6.1.41" evidence="1"/>
<dbReference type="InterPro" id="IPR006674">
    <property type="entry name" value="HD_domain"/>
</dbReference>
<protein>
    <recommendedName>
        <fullName evidence="1">bis(5'-nucleosyl)-tetraphosphatase (symmetrical)</fullName>
        <ecNumber evidence="1">3.6.1.41</ecNumber>
    </recommendedName>
</protein>
<dbReference type="SUPFAM" id="SSF109604">
    <property type="entry name" value="HD-domain/PDEase-like"/>
    <property type="match status" value="1"/>
</dbReference>
<evidence type="ECO:0000256" key="2">
    <source>
        <dbReference type="ARBA" id="ARBA00022723"/>
    </source>
</evidence>
<dbReference type="InterPro" id="IPR003607">
    <property type="entry name" value="HD/PDEase_dom"/>
</dbReference>
<evidence type="ECO:0000313" key="8">
    <source>
        <dbReference type="EMBL" id="PTQ55254.1"/>
    </source>
</evidence>
<keyword evidence="5" id="KW-0408">Iron</keyword>
<dbReference type="GO" id="GO:0000166">
    <property type="term" value="F:nucleotide binding"/>
    <property type="evidence" value="ECO:0007669"/>
    <property type="project" value="UniProtKB-KW"/>
</dbReference>
<dbReference type="CDD" id="cd00077">
    <property type="entry name" value="HDc"/>
    <property type="match status" value="1"/>
</dbReference>
<dbReference type="InterPro" id="IPR005249">
    <property type="entry name" value="YqeK"/>
</dbReference>
<keyword evidence="3" id="KW-0547">Nucleotide-binding</keyword>
<dbReference type="GO" id="GO:0046872">
    <property type="term" value="F:metal ion binding"/>
    <property type="evidence" value="ECO:0007669"/>
    <property type="project" value="UniProtKB-KW"/>
</dbReference>
<dbReference type="GO" id="GO:0008803">
    <property type="term" value="F:bis(5'-nucleosyl)-tetraphosphatase (symmetrical) activity"/>
    <property type="evidence" value="ECO:0007669"/>
    <property type="project" value="UniProtKB-EC"/>
</dbReference>
<sequence length="219" mass="25188">MRCDLKNARKKIDKGEGMRVTSERELETKLAEAAREMLSSARYHHVEGVVRTAEDLARRYDVDPRRARLAAWLHDLCKEWPKDELRAVLASHHDTVWLSYSPALWHAPCASYVGAERFGIDDMLVLEAVYVHTTGRGAMSKLDLILWVADYIEPGRTFPEVHLARKLAYVDLEAAFYYGVRMTLLDLIEQGLRVYPSMWQAYDAYRTKQKVIDSVVQSS</sequence>
<dbReference type="EMBL" id="PEBX01000155">
    <property type="protein sequence ID" value="PTQ55254.1"/>
    <property type="molecule type" value="Genomic_DNA"/>
</dbReference>
<reference evidence="9" key="1">
    <citation type="journal article" date="2018" name="Sci. Rep.">
        <title>Lignite coal burning seam in the remote Altai Mountains harbors a hydrogen-driven thermophilic microbial community.</title>
        <authorList>
            <person name="Kadnikov V.V."/>
            <person name="Mardanov A.V."/>
            <person name="Ivasenko D.A."/>
            <person name="Antsiferov D.V."/>
            <person name="Beletsky A.V."/>
            <person name="Karnachuk O.V."/>
            <person name="Ravin N.V."/>
        </authorList>
    </citation>
    <scope>NUCLEOTIDE SEQUENCE [LARGE SCALE GENOMIC DNA]</scope>
</reference>
<evidence type="ECO:0000256" key="1">
    <source>
        <dbReference type="ARBA" id="ARBA00012506"/>
    </source>
</evidence>
<dbReference type="Gene3D" id="1.10.3210.10">
    <property type="entry name" value="Hypothetical protein af1432"/>
    <property type="match status" value="1"/>
</dbReference>
<comment type="catalytic activity">
    <reaction evidence="6">
        <text>P(1),P(4)-bis(5'-adenosyl) tetraphosphate + H2O = 2 ADP + 2 H(+)</text>
        <dbReference type="Rhea" id="RHEA:24252"/>
        <dbReference type="ChEBI" id="CHEBI:15377"/>
        <dbReference type="ChEBI" id="CHEBI:15378"/>
        <dbReference type="ChEBI" id="CHEBI:58141"/>
        <dbReference type="ChEBI" id="CHEBI:456216"/>
        <dbReference type="EC" id="3.6.1.41"/>
    </reaction>
</comment>
<dbReference type="PANTHER" id="PTHR35795">
    <property type="entry name" value="SLR1885 PROTEIN"/>
    <property type="match status" value="1"/>
</dbReference>
<feature type="domain" description="HD" evidence="7">
    <location>
        <begin position="42"/>
        <end position="153"/>
    </location>
</feature>
<comment type="caution">
    <text evidence="8">The sequence shown here is derived from an EMBL/GenBank/DDBJ whole genome shotgun (WGS) entry which is preliminary data.</text>
</comment>
<evidence type="ECO:0000313" key="9">
    <source>
        <dbReference type="Proteomes" id="UP000244338"/>
    </source>
</evidence>
<evidence type="ECO:0000259" key="7">
    <source>
        <dbReference type="Pfam" id="PF01966"/>
    </source>
</evidence>
<dbReference type="PANTHER" id="PTHR35795:SF1">
    <property type="entry name" value="BIS(5'-NUCLEOSYL)-TETRAPHOSPHATASE, SYMMETRICAL"/>
    <property type="match status" value="1"/>
</dbReference>
<dbReference type="Pfam" id="PF01966">
    <property type="entry name" value="HD"/>
    <property type="match status" value="1"/>
</dbReference>
<gene>
    <name evidence="8" type="ORF">BSOLF_2786</name>
</gene>
<name>A0A2R6XXV0_9BACL</name>
<proteinExistence type="predicted"/>
<dbReference type="NCBIfam" id="TIGR00488">
    <property type="entry name" value="bis(5'-nucleosyl)-tetraphosphatase (symmetrical) YqeK"/>
    <property type="match status" value="1"/>
</dbReference>
<evidence type="ECO:0000256" key="6">
    <source>
        <dbReference type="ARBA" id="ARBA00049417"/>
    </source>
</evidence>
<evidence type="ECO:0000256" key="4">
    <source>
        <dbReference type="ARBA" id="ARBA00022801"/>
    </source>
</evidence>
<evidence type="ECO:0000256" key="3">
    <source>
        <dbReference type="ARBA" id="ARBA00022741"/>
    </source>
</evidence>
<keyword evidence="2" id="KW-0479">Metal-binding</keyword>
<accession>A0A2R6XXV0</accession>
<dbReference type="Proteomes" id="UP000244338">
    <property type="component" value="Unassembled WGS sequence"/>
</dbReference>
<keyword evidence="4 8" id="KW-0378">Hydrolase</keyword>